<evidence type="ECO:0000313" key="2">
    <source>
        <dbReference type="Proteomes" id="UP001501556"/>
    </source>
</evidence>
<protein>
    <submittedName>
        <fullName evidence="1">Uncharacterized protein</fullName>
    </submittedName>
</protein>
<organism evidence="1 2">
    <name type="scientific">Hymenobacter antarcticus</name>
    <dbReference type="NCBI Taxonomy" id="486270"/>
    <lineage>
        <taxon>Bacteria</taxon>
        <taxon>Pseudomonadati</taxon>
        <taxon>Bacteroidota</taxon>
        <taxon>Cytophagia</taxon>
        <taxon>Cytophagales</taxon>
        <taxon>Hymenobacteraceae</taxon>
        <taxon>Hymenobacter</taxon>
    </lineage>
</organism>
<accession>A0ABP7QGK4</accession>
<evidence type="ECO:0000313" key="1">
    <source>
        <dbReference type="EMBL" id="GAA3982021.1"/>
    </source>
</evidence>
<reference evidence="2" key="1">
    <citation type="journal article" date="2019" name="Int. J. Syst. Evol. Microbiol.">
        <title>The Global Catalogue of Microorganisms (GCM) 10K type strain sequencing project: providing services to taxonomists for standard genome sequencing and annotation.</title>
        <authorList>
            <consortium name="The Broad Institute Genomics Platform"/>
            <consortium name="The Broad Institute Genome Sequencing Center for Infectious Disease"/>
            <person name="Wu L."/>
            <person name="Ma J."/>
        </authorList>
    </citation>
    <scope>NUCLEOTIDE SEQUENCE [LARGE SCALE GENOMIC DNA]</scope>
    <source>
        <strain evidence="2">JCM 17217</strain>
    </source>
</reference>
<dbReference type="Proteomes" id="UP001501556">
    <property type="component" value="Unassembled WGS sequence"/>
</dbReference>
<sequence>MDDRRLPFTFRLDELLPVARRLRASYVRDQTDFQDLLPEDYTPAFLKDFDAASAAVEGVQRSSVAIAERQVVTQRIAGLLDSLPQLLNRLEARVRRAEGLSVPAKKFGIEAVRRDRNDNEHEGLADSLHTLLQNIEANKKALLAKGQKPEENTQIQRLYDDLVQDSTAQGSDLSDQRLLTADNAQLFRALYAPLKHLFDDGKSLYKTADKVKLQDYTLRKVLQQVRREQSAPANAAKKG</sequence>
<dbReference type="RefSeq" id="WP_345125550.1">
    <property type="nucleotide sequence ID" value="NZ_BAABDI010000021.1"/>
</dbReference>
<keyword evidence="2" id="KW-1185">Reference proteome</keyword>
<proteinExistence type="predicted"/>
<dbReference type="EMBL" id="BAABDI010000021">
    <property type="protein sequence ID" value="GAA3982021.1"/>
    <property type="molecule type" value="Genomic_DNA"/>
</dbReference>
<comment type="caution">
    <text evidence="1">The sequence shown here is derived from an EMBL/GenBank/DDBJ whole genome shotgun (WGS) entry which is preliminary data.</text>
</comment>
<gene>
    <name evidence="1" type="ORF">GCM10022407_29130</name>
</gene>
<name>A0ABP7QGK4_9BACT</name>